<reference evidence="2 4" key="2">
    <citation type="submission" date="2018-04" db="EMBL/GenBank/DDBJ databases">
        <title>Draft genome sequence of Pseudomonas syringae pv. actinidiae biovar 3 strains isolated from kiwifruit in Kagawa prefecture.</title>
        <authorList>
            <person name="Tabuchi M."/>
            <person name="Saito M."/>
            <person name="Fujiwara S."/>
            <person name="Sasa N."/>
            <person name="Akimitsu K."/>
            <person name="Gomi K."/>
            <person name="Konishi-Sugita S."/>
            <person name="Hamano K."/>
            <person name="Kataoka I."/>
        </authorList>
    </citation>
    <scope>NUCLEOTIDE SEQUENCE [LARGE SCALE GENOMIC DNA]</scope>
    <source>
        <strain evidence="2 4">MAFF212211</strain>
    </source>
</reference>
<proteinExistence type="predicted"/>
<gene>
    <name evidence="1" type="ORF">KPSA1_05073</name>
    <name evidence="2" type="ORF">KPSA3_04802</name>
</gene>
<reference evidence="1 3" key="1">
    <citation type="submission" date="2018-04" db="EMBL/GenBank/DDBJ databases">
        <title>Draft genome sequence of Pseudomonas syringae pv. actinidiae biovar 1 strains isolated from kiwifruit in Kagawa prefecture.</title>
        <authorList>
            <person name="Tabuchi M."/>
            <person name="Saito M."/>
            <person name="Fujiwara S."/>
            <person name="Sasa N."/>
            <person name="Akimitsu K."/>
            <person name="Gomi K."/>
            <person name="Konishi-Sugita S."/>
            <person name="Hamano K."/>
            <person name="Kataoka I."/>
        </authorList>
    </citation>
    <scope>NUCLEOTIDE SEQUENCE [LARGE SCALE GENOMIC DNA]</scope>
    <source>
        <strain evidence="1 3">MAFF212206</strain>
    </source>
</reference>
<name>A0A2V0QQU2_PSESF</name>
<dbReference type="EMBL" id="BGKA01000178">
    <property type="protein sequence ID" value="GBH18810.1"/>
    <property type="molecule type" value="Genomic_DNA"/>
</dbReference>
<evidence type="ECO:0000313" key="1">
    <source>
        <dbReference type="EMBL" id="GBH11632.1"/>
    </source>
</evidence>
<dbReference type="EMBL" id="BGJZ01000251">
    <property type="protein sequence ID" value="GBH11632.1"/>
    <property type="molecule type" value="Genomic_DNA"/>
</dbReference>
<evidence type="ECO:0000313" key="4">
    <source>
        <dbReference type="Proteomes" id="UP000248291"/>
    </source>
</evidence>
<organism evidence="1 3">
    <name type="scientific">Pseudomonas syringae pv. actinidiae</name>
    <dbReference type="NCBI Taxonomy" id="103796"/>
    <lineage>
        <taxon>Bacteria</taxon>
        <taxon>Pseudomonadati</taxon>
        <taxon>Pseudomonadota</taxon>
        <taxon>Gammaproteobacteria</taxon>
        <taxon>Pseudomonadales</taxon>
        <taxon>Pseudomonadaceae</taxon>
        <taxon>Pseudomonas</taxon>
        <taxon>Pseudomonas syringae</taxon>
    </lineage>
</organism>
<sequence length="39" mass="4310">MTIVPMLRVGMQYVTLCVTSLQSGEKANVIETQARIRTA</sequence>
<evidence type="ECO:0000313" key="2">
    <source>
        <dbReference type="EMBL" id="GBH18810.1"/>
    </source>
</evidence>
<protein>
    <submittedName>
        <fullName evidence="1">Uncharacterized protein</fullName>
    </submittedName>
</protein>
<evidence type="ECO:0000313" key="3">
    <source>
        <dbReference type="Proteomes" id="UP000247480"/>
    </source>
</evidence>
<comment type="caution">
    <text evidence="1">The sequence shown here is derived from an EMBL/GenBank/DDBJ whole genome shotgun (WGS) entry which is preliminary data.</text>
</comment>
<accession>A0A2V0QQU2</accession>
<dbReference type="AlphaFoldDB" id="A0A2V0QQU2"/>
<dbReference type="Proteomes" id="UP000247480">
    <property type="component" value="Unassembled WGS sequence"/>
</dbReference>
<dbReference type="Proteomes" id="UP000248291">
    <property type="component" value="Unassembled WGS sequence"/>
</dbReference>